<name>A0A398B8A8_9BACI</name>
<evidence type="ECO:0000259" key="1">
    <source>
        <dbReference type="Pfam" id="PF00535"/>
    </source>
</evidence>
<gene>
    <name evidence="2" type="ORF">D1970_09205</name>
</gene>
<dbReference type="Gene3D" id="3.90.550.10">
    <property type="entry name" value="Spore Coat Polysaccharide Biosynthesis Protein SpsA, Chain A"/>
    <property type="match status" value="1"/>
</dbReference>
<evidence type="ECO:0000313" key="2">
    <source>
        <dbReference type="EMBL" id="RID85714.1"/>
    </source>
</evidence>
<dbReference type="GO" id="GO:0016740">
    <property type="term" value="F:transferase activity"/>
    <property type="evidence" value="ECO:0007669"/>
    <property type="project" value="UniProtKB-KW"/>
</dbReference>
<dbReference type="InterPro" id="IPR050834">
    <property type="entry name" value="Glycosyltransf_2"/>
</dbReference>
<dbReference type="RefSeq" id="WP_119112567.1">
    <property type="nucleotide sequence ID" value="NZ_CBCSEO010000002.1"/>
</dbReference>
<accession>A0A398B8A8</accession>
<proteinExistence type="predicted"/>
<dbReference type="Proteomes" id="UP000265816">
    <property type="component" value="Unassembled WGS sequence"/>
</dbReference>
<dbReference type="SUPFAM" id="SSF53448">
    <property type="entry name" value="Nucleotide-diphospho-sugar transferases"/>
    <property type="match status" value="1"/>
</dbReference>
<dbReference type="EMBL" id="QWVT01000015">
    <property type="protein sequence ID" value="RID85714.1"/>
    <property type="molecule type" value="Genomic_DNA"/>
</dbReference>
<dbReference type="InterPro" id="IPR001173">
    <property type="entry name" value="Glyco_trans_2-like"/>
</dbReference>
<dbReference type="OrthoDB" id="396512at2"/>
<reference evidence="2 3" key="1">
    <citation type="submission" date="2018-08" db="EMBL/GenBank/DDBJ databases">
        <title>Bacillus jemisoniae sp. nov., Bacillus chryseoplanitiae sp. nov., Bacillus resnikiae sp. nov., and Bacillus frankliniae sp. nov., isolated from Viking spacecraft and associated surfaces.</title>
        <authorList>
            <person name="Seuylemezian A."/>
            <person name="Vaishampayan P."/>
        </authorList>
    </citation>
    <scope>NUCLEOTIDE SEQUENCE [LARGE SCALE GENOMIC DNA]</scope>
    <source>
        <strain evidence="2 3">JJ-247</strain>
    </source>
</reference>
<sequence>MGAAVSIIIPAYNTGKYIKKCLDSVLNQSFKDFEVIVVDDCSTDNTVELVEDYHDPRIKIYENEKNSGPSFSRNRAIQLAQGEYIAILDSDDWWAPNRLEELIGFMKVKNADMVFDNLLYIRENENTSWQTYYEFKNLTVNNPTSVSPENFIKWDLGILKAIIRKGILVDHSIKYDESIKYGEDFIFYLEITLRSSNVWLVPDGYYYYLTREGSLVTQMHALSLQCAQSADNFLNKSGRNLDDEVKEALQVRHWEFMKIAAYYETDQWIKDRKLGKAINNMIMEPYLLKMVVTIRLRKMKQKLMLK</sequence>
<comment type="caution">
    <text evidence="2">The sequence shown here is derived from an EMBL/GenBank/DDBJ whole genome shotgun (WGS) entry which is preliminary data.</text>
</comment>
<feature type="domain" description="Glycosyltransferase 2-like" evidence="1">
    <location>
        <begin position="6"/>
        <end position="132"/>
    </location>
</feature>
<dbReference type="Pfam" id="PF00535">
    <property type="entry name" value="Glycos_transf_2"/>
    <property type="match status" value="1"/>
</dbReference>
<keyword evidence="3" id="KW-1185">Reference proteome</keyword>
<organism evidence="2 3">
    <name type="scientific">Mesobacillus zeae</name>
    <dbReference type="NCBI Taxonomy" id="1917180"/>
    <lineage>
        <taxon>Bacteria</taxon>
        <taxon>Bacillati</taxon>
        <taxon>Bacillota</taxon>
        <taxon>Bacilli</taxon>
        <taxon>Bacillales</taxon>
        <taxon>Bacillaceae</taxon>
        <taxon>Mesobacillus</taxon>
    </lineage>
</organism>
<dbReference type="CDD" id="cd00761">
    <property type="entry name" value="Glyco_tranf_GTA_type"/>
    <property type="match status" value="1"/>
</dbReference>
<dbReference type="PANTHER" id="PTHR43685:SF2">
    <property type="entry name" value="GLYCOSYLTRANSFERASE 2-LIKE DOMAIN-CONTAINING PROTEIN"/>
    <property type="match status" value="1"/>
</dbReference>
<keyword evidence="2" id="KW-0808">Transferase</keyword>
<evidence type="ECO:0000313" key="3">
    <source>
        <dbReference type="Proteomes" id="UP000265816"/>
    </source>
</evidence>
<dbReference type="InterPro" id="IPR029044">
    <property type="entry name" value="Nucleotide-diphossugar_trans"/>
</dbReference>
<protein>
    <submittedName>
        <fullName evidence="2">Glycosyltransferase family 2 protein</fullName>
    </submittedName>
</protein>
<dbReference type="PANTHER" id="PTHR43685">
    <property type="entry name" value="GLYCOSYLTRANSFERASE"/>
    <property type="match status" value="1"/>
</dbReference>
<dbReference type="AlphaFoldDB" id="A0A398B8A8"/>